<dbReference type="EMBL" id="LKLN01000031">
    <property type="protein sequence ID" value="KSU06298.1"/>
    <property type="molecule type" value="Genomic_DNA"/>
</dbReference>
<dbReference type="Proteomes" id="UP000052991">
    <property type="component" value="Unassembled WGS sequence"/>
</dbReference>
<evidence type="ECO:0000313" key="7">
    <source>
        <dbReference type="Proteomes" id="UP000053058"/>
    </source>
</evidence>
<comment type="caution">
    <text evidence="2">The sequence shown here is derived from an EMBL/GenBank/DDBJ whole genome shotgun (WGS) entry which is preliminary data.</text>
</comment>
<dbReference type="EMBL" id="LKLP01000089">
    <property type="protein sequence ID" value="KSU07323.1"/>
    <property type="molecule type" value="Genomic_DNA"/>
</dbReference>
<gene>
    <name evidence="1" type="ORF">KF282_1197</name>
    <name evidence="2" type="ORF">LMG8520_1867</name>
    <name evidence="3" type="ORF">LMG9449_1887</name>
    <name evidence="4" type="ORF">M20_2581</name>
    <name evidence="5" type="ORF">N42_2652</name>
</gene>
<proteinExistence type="predicted"/>
<evidence type="ECO:0000313" key="1">
    <source>
        <dbReference type="EMBL" id="KSU06298.1"/>
    </source>
</evidence>
<dbReference type="Proteomes" id="UP000053719">
    <property type="component" value="Unassembled WGS sequence"/>
</dbReference>
<dbReference type="EMBL" id="LKLW01000160">
    <property type="protein sequence ID" value="KSU24126.1"/>
    <property type="molecule type" value="Genomic_DNA"/>
</dbReference>
<dbReference type="Proteomes" id="UP000053058">
    <property type="component" value="Unassembled WGS sequence"/>
</dbReference>
<evidence type="ECO:0000313" key="9">
    <source>
        <dbReference type="Proteomes" id="UP000053719"/>
    </source>
</evidence>
<reference evidence="2" key="2">
    <citation type="journal article" date="2017" name="Genome Announc.">
        <title>Draft Genome Sequences of 24 Lactococcus lactis Strains.</title>
        <authorList>
            <person name="Backus L."/>
            <person name="Wels M."/>
            <person name="Boekhorst J."/>
            <person name="Dijkstra A.R."/>
            <person name="Beerthuyzen M."/>
            <person name="Kelly W.J."/>
            <person name="Siezen R.J."/>
            <person name="van Hijum S.A."/>
            <person name="Bachmann H."/>
        </authorList>
    </citation>
    <scope>NUCLEOTIDE SEQUENCE</scope>
    <source>
        <strain evidence="1">KF282</strain>
        <strain evidence="2">LMG8520</strain>
        <strain evidence="3">LMG9447</strain>
        <strain evidence="4">M20</strain>
        <strain evidence="5">N42</strain>
    </source>
</reference>
<evidence type="ECO:0000313" key="3">
    <source>
        <dbReference type="EMBL" id="KSU16639.1"/>
    </source>
</evidence>
<organism evidence="2 10">
    <name type="scientific">Lactococcus lactis subsp. lactis</name>
    <name type="common">Streptococcus lactis</name>
    <dbReference type="NCBI Taxonomy" id="1360"/>
    <lineage>
        <taxon>Bacteria</taxon>
        <taxon>Bacillati</taxon>
        <taxon>Bacillota</taxon>
        <taxon>Bacilli</taxon>
        <taxon>Lactobacillales</taxon>
        <taxon>Streptococcaceae</taxon>
        <taxon>Lactococcus</taxon>
    </lineage>
</organism>
<name>A0A0V8ECU7_LACLL</name>
<dbReference type="AlphaFoldDB" id="A0A0V8ECU7"/>
<evidence type="ECO:0000313" key="8">
    <source>
        <dbReference type="Proteomes" id="UP000053612"/>
    </source>
</evidence>
<evidence type="ECO:0000313" key="6">
    <source>
        <dbReference type="Proteomes" id="UP000052991"/>
    </source>
</evidence>
<dbReference type="EMBL" id="LKLS01000153">
    <property type="protein sequence ID" value="KSU16639.1"/>
    <property type="molecule type" value="Genomic_DNA"/>
</dbReference>
<dbReference type="Proteomes" id="UP000054230">
    <property type="component" value="Unassembled WGS sequence"/>
</dbReference>
<evidence type="ECO:0000313" key="5">
    <source>
        <dbReference type="EMBL" id="KSU24126.1"/>
    </source>
</evidence>
<evidence type="ECO:0000313" key="2">
    <source>
        <dbReference type="EMBL" id="KSU07323.1"/>
    </source>
</evidence>
<dbReference type="EMBL" id="LKLU01000141">
    <property type="protein sequence ID" value="KSU17864.1"/>
    <property type="molecule type" value="Genomic_DNA"/>
</dbReference>
<protein>
    <submittedName>
        <fullName evidence="2">Uncharacterized protein</fullName>
    </submittedName>
</protein>
<reference evidence="6 7" key="1">
    <citation type="submission" date="2015-10" db="EMBL/GenBank/DDBJ databases">
        <title>Draft Genome Sequences of 11 Lactococcus lactis subspecies cremoris strains.</title>
        <authorList>
            <person name="Wels M."/>
            <person name="Backus L."/>
            <person name="Boekhorst J."/>
            <person name="Dijkstra A."/>
            <person name="Beerthuizen M."/>
            <person name="Kelly W."/>
            <person name="Siezen R."/>
            <person name="Bachmann H."/>
            <person name="Van Hijum S."/>
        </authorList>
    </citation>
    <scope>NUCLEOTIDE SEQUENCE [LARGE SCALE GENOMIC DNA]</scope>
    <source>
        <strain evidence="7">KF282</strain>
        <strain evidence="10">LMG8520</strain>
        <strain evidence="8">LMG9449</strain>
        <strain evidence="9">M20</strain>
        <strain evidence="6">N42</strain>
    </source>
</reference>
<dbReference type="Proteomes" id="UP000053612">
    <property type="component" value="Unassembled WGS sequence"/>
</dbReference>
<evidence type="ECO:0000313" key="4">
    <source>
        <dbReference type="EMBL" id="KSU17864.1"/>
    </source>
</evidence>
<sequence>MILYFFKSNLLVNHKPIHFAENVGLHNHQLPKDFKIKVTFLLF</sequence>
<dbReference type="PATRIC" id="fig|1360.100.peg.2532"/>
<accession>A0A0V8ECU7</accession>
<evidence type="ECO:0000313" key="10">
    <source>
        <dbReference type="Proteomes" id="UP000054230"/>
    </source>
</evidence>